<proteinExistence type="inferred from homology"/>
<keyword evidence="7 10" id="KW-0518">Myosin</keyword>
<dbReference type="InterPro" id="IPR002710">
    <property type="entry name" value="Dilute_dom"/>
</dbReference>
<dbReference type="InterPro" id="IPR001609">
    <property type="entry name" value="Myosin_head_motor_dom-like"/>
</dbReference>
<evidence type="ECO:0000256" key="11">
    <source>
        <dbReference type="SAM" id="Coils"/>
    </source>
</evidence>
<dbReference type="Proteomes" id="UP000244336">
    <property type="component" value="Chromosome 5"/>
</dbReference>
<dbReference type="InterPro" id="IPR036961">
    <property type="entry name" value="Kinesin_motor_dom_sf"/>
</dbReference>
<dbReference type="GO" id="GO:0000146">
    <property type="term" value="F:microfilament motor activity"/>
    <property type="evidence" value="ECO:0007669"/>
    <property type="project" value="TreeGrafter"/>
</dbReference>
<dbReference type="GO" id="GO:0051015">
    <property type="term" value="F:actin filament binding"/>
    <property type="evidence" value="ECO:0007669"/>
    <property type="project" value="TreeGrafter"/>
</dbReference>
<dbReference type="SUPFAM" id="SSF52540">
    <property type="entry name" value="P-loop containing nucleoside triphosphate hydrolases"/>
    <property type="match status" value="2"/>
</dbReference>
<sequence length="2387" mass="271546">MASMLNIVKGSHVWVEDKDLAWVDGEVFGIDGQNAHVRTTKGKTVTAKISDIHPKDTEAPPDGVDDMTRLSYLHEPGVLDNLAVRYAKNIIYTYTGNILIAINPFQRLPNLVDACTMEKYKGANLGDLDPHVFAIADVSYRQMINEGKSNSILVSGESGAGKTETTKLLMRYLAFLGGRSGTGERTVEQQVLESNPVLEAFGNAKTVRNNNSSRFGKFVEIQFDKSGKISGAAIRTYLLERSRVCQINSPERNYHCFYFLCAAPSEDLKKYKLGDPSSFHYLNQSACIKVDGINDAEEYLATRNAMDTVGITEQEQEAIFRVVAAVLHLGNINFAKGREVDSSVIKDDKSRFHLNTAGELLMCDCEKLENALINREINTPEGVITTTVGPNSATISRDGLAKQIYSRLFDWLVNRINASIGQDPDSNKLIGVLDIYGFESFKTNSFEQLCINFTNEKLQQHFNQNVFKMEQEEYTREQINWSYIEFVDNQDVLDLIEKKPGGIIALLDEACMFPKSTHETLSQKLYEKFKNHKRFTKPKLSRTAFTIQHYAGDVTYQSDQFLDKNKDYVVSEHQELLNASKCSFVSGLFPPATEENTKSSKSSIATRFKMQLHELMETLSSTEPHYIRCIKPNSVLKPAIFENTNVLQQLRCSGVLEAIRISCAGYPTRKLFHDFLHRFRVLAPEILKEKNDEKVACQKILDKIGLQGYQIGRTKVFLRAGQMADLDARRTEMRNYAARGVQSQYRTHVAREQFLLLRDASICLQSFVRARLACKQHEFLRQQAAALRIQKTTRWYFAWKTYCQLRLSAVTLQAGVRAMAARNEFNFRKRNKASVRIQSQWRCHRDYSNYMKLKRAALTYQCAWRRRVAKKELRKLRMAARDTQALKVAKEKLEERVEDLTSRLGLEKKLRDDLEKSKAEEVAKLKTALREMEQRVEEVKAMQEQESAKKAVEEALAQEREKISLLTTEIEGLKELLVAEREENDIRKKAHANALETNEELNKKVSDADEKIKQFSDTVQRLEGTIREGEALLLTERQQNEAASATLAESQARNEALVSKLEDAVKQNDLLRETSQRFEEAMKNLESSLIFEKQQHEASLLELAEAREKIEELQREVGDTDEKSTLLKTTIQSLEERSREKDALLTLERQESEATKKSLSDSEDRNQNLLMKIEVAEKEIAHFQETIQRYEQNMAALETSLRSEKQQTDVIMKQLADSQGEIGELQRKLEDADGRNRLLQDSLQRLEEDATAREALMVTERQESEVTKKTLTEALDQIEELVKEVECANHSVHQFQDSIQRLEQSAVAREATLLTERQEKDAISKELAEAQGRIEGLLKEIKSANRKTDQLQDTIERLEEGATTTDALYLAEKQEHDHTKKSLSEAQGINKELLTKIEEAEKNIHQLLENVERLEKDTAARESILLTTKQSYDETAKLLLEAQEKNRELMHKVEDSDSKIVLLEDSVKRLEESTADKDSLLAIERHENCETKKELAGSQKKIEELLTEVQDAHVNIAELEESVRRLEGNLGVTEALLLTEKEQNASTLKLLSEAQLRIEDLIKKLEGADRKSDSLQDTITRLEQDGTAKEALLLTEKQAHEATKKTLSEAQERNEELLKKIHDNDKNILQLQFTIQRLEETTVANENLLLREREQNDATTKAHIESQEKYEELLKKFVDVDRKIDLLQGTIERFGENTTTKDALLLSERHEKDAIKKALTEADEKNEELLMKVEDANEKIEHLQTMINKLEDNIAAKDVSLEAATKENDTIRKSLAEAQERNDELLKKISDSEYRIHLLQDTVQKLQVDAISRLSSFVMEKQESDAAKRAVTEAHERNEDLLKRNEDLLKRNDALIKKIEESSKIVTQLQEALQRLEGKAANLEAENQVLRQQATATPPSTAKSPASRSKITRIHRSPENGHILNGDIRQTEMKPSTSTSEAITSSGNVPDLGDQKEFEHGEKLQRVPKQKYQSSHHQQPQDDQQWLLTCISQYLGFSGSKPVAALLIYQCLLHWKSFEAMKTGVFDSILHAINTATEAQNDMRTLAYWLSNLSTLTVLLQRSFKTTRTAISTPQRRRFSSDRIFHGNQTSNAGLAYLSGQSVVGSAGLPQVEAKYPALLFKQQLVDLIEKVYGMISDSVKKELNPLLELCIQDPRTSHSSLAKGHLNGMGQQNQLTHWLGIVKILTSYLDVLKANHVPSVLVHKLFTQIFSLIDVQLFNRLLLRRECCSFSNGEYVRAGLAELKHWSDNATREFAGSAWEALRHIRQAVDFLVISLKPMRTLREIRTDVCPALSIQQLERIVSMYWDDVNGTNTISAEFTSSLKSAVREESNMATSFSILLDDDSSIPFSLDDITKTLPVIEMADDDLLPFVHENPSFAFLLQRGE</sequence>
<keyword evidence="17" id="KW-1185">Reference proteome</keyword>
<feature type="compositionally biased region" description="Polar residues" evidence="12">
    <location>
        <begin position="1933"/>
        <end position="1948"/>
    </location>
</feature>
<keyword evidence="8 10" id="KW-0505">Motor protein</keyword>
<dbReference type="Gene3D" id="1.10.10.820">
    <property type="match status" value="1"/>
</dbReference>
<dbReference type="GO" id="GO:0005524">
    <property type="term" value="F:ATP binding"/>
    <property type="evidence" value="ECO:0007669"/>
    <property type="project" value="UniProtKB-UniRule"/>
</dbReference>
<feature type="coiled-coil region" evidence="11">
    <location>
        <begin position="1712"/>
        <end position="1795"/>
    </location>
</feature>
<dbReference type="GO" id="GO:0005737">
    <property type="term" value="C:cytoplasm"/>
    <property type="evidence" value="ECO:0007669"/>
    <property type="project" value="TreeGrafter"/>
</dbReference>
<evidence type="ECO:0008006" key="18">
    <source>
        <dbReference type="Google" id="ProtNLM"/>
    </source>
</evidence>
<evidence type="ECO:0000256" key="3">
    <source>
        <dbReference type="ARBA" id="ARBA00022741"/>
    </source>
</evidence>
<dbReference type="InterPro" id="IPR004009">
    <property type="entry name" value="SH3_Myosin"/>
</dbReference>
<dbReference type="GO" id="GO:0007015">
    <property type="term" value="P:actin filament organization"/>
    <property type="evidence" value="ECO:0007669"/>
    <property type="project" value="InterPro"/>
</dbReference>
<feature type="domain" description="Dilute" evidence="13">
    <location>
        <begin position="2027"/>
        <end position="2330"/>
    </location>
</feature>
<feature type="region of interest" description="Actin-binding" evidence="10">
    <location>
        <begin position="612"/>
        <end position="634"/>
    </location>
</feature>
<evidence type="ECO:0000259" key="14">
    <source>
        <dbReference type="PROSITE" id="PS51456"/>
    </source>
</evidence>
<feature type="binding site" evidence="10">
    <location>
        <begin position="156"/>
        <end position="163"/>
    </location>
    <ligand>
        <name>ATP</name>
        <dbReference type="ChEBI" id="CHEBI:30616"/>
    </ligand>
</feature>
<evidence type="ECO:0000259" key="13">
    <source>
        <dbReference type="PROSITE" id="PS51126"/>
    </source>
</evidence>
<dbReference type="GO" id="GO:0016459">
    <property type="term" value="C:myosin complex"/>
    <property type="evidence" value="ECO:0007669"/>
    <property type="project" value="UniProtKB-KW"/>
</dbReference>
<dbReference type="SMART" id="SM01132">
    <property type="entry name" value="DIL"/>
    <property type="match status" value="1"/>
</dbReference>
<dbReference type="SMART" id="SM00242">
    <property type="entry name" value="MYSc"/>
    <property type="match status" value="1"/>
</dbReference>
<evidence type="ECO:0000256" key="12">
    <source>
        <dbReference type="SAM" id="MobiDB-lite"/>
    </source>
</evidence>
<keyword evidence="6 11" id="KW-0175">Coiled coil</keyword>
<dbReference type="STRING" id="1504633.A0A2T7DHN7"/>
<evidence type="ECO:0000256" key="8">
    <source>
        <dbReference type="ARBA" id="ARBA00023175"/>
    </source>
</evidence>
<dbReference type="GO" id="GO:0016020">
    <property type="term" value="C:membrane"/>
    <property type="evidence" value="ECO:0007669"/>
    <property type="project" value="TreeGrafter"/>
</dbReference>
<dbReference type="Gene3D" id="3.40.850.10">
    <property type="entry name" value="Kinesin motor domain"/>
    <property type="match status" value="1"/>
</dbReference>
<feature type="region of interest" description="Disordered" evidence="12">
    <location>
        <begin position="1891"/>
        <end position="1979"/>
    </location>
</feature>
<dbReference type="PANTHER" id="PTHR13140">
    <property type="entry name" value="MYOSIN"/>
    <property type="match status" value="1"/>
</dbReference>
<feature type="coiled-coil region" evidence="11">
    <location>
        <begin position="1502"/>
        <end position="1627"/>
    </location>
</feature>
<evidence type="ECO:0000256" key="9">
    <source>
        <dbReference type="ARBA" id="ARBA00023203"/>
    </source>
</evidence>
<protein>
    <recommendedName>
        <fullName evidence="18">Myosin motor domain-containing protein</fullName>
    </recommendedName>
</protein>
<keyword evidence="4 10" id="KW-0067">ATP-binding</keyword>
<evidence type="ECO:0000313" key="17">
    <source>
        <dbReference type="Proteomes" id="UP000244336"/>
    </source>
</evidence>
<evidence type="ECO:0000256" key="2">
    <source>
        <dbReference type="ARBA" id="ARBA00022737"/>
    </source>
</evidence>
<feature type="coiled-coil region" evidence="11">
    <location>
        <begin position="1159"/>
        <end position="1473"/>
    </location>
</feature>
<dbReference type="PRINTS" id="PR00193">
    <property type="entry name" value="MYOSINHEAVY"/>
</dbReference>
<gene>
    <name evidence="16" type="ORF">GQ55_5G183100</name>
</gene>
<dbReference type="Pfam" id="PF02736">
    <property type="entry name" value="Myosin_N"/>
    <property type="match status" value="1"/>
</dbReference>
<evidence type="ECO:0000313" key="16">
    <source>
        <dbReference type="EMBL" id="PUZ55083.1"/>
    </source>
</evidence>
<dbReference type="OrthoDB" id="621617at2759"/>
<evidence type="ECO:0000256" key="4">
    <source>
        <dbReference type="ARBA" id="ARBA00022840"/>
    </source>
</evidence>
<reference evidence="16 17" key="1">
    <citation type="submission" date="2018-04" db="EMBL/GenBank/DDBJ databases">
        <title>WGS assembly of Panicum hallii var. hallii HAL2.</title>
        <authorList>
            <person name="Lovell J."/>
            <person name="Jenkins J."/>
            <person name="Lowry D."/>
            <person name="Mamidi S."/>
            <person name="Sreedasyam A."/>
            <person name="Weng X."/>
            <person name="Barry K."/>
            <person name="Bonette J."/>
            <person name="Campitelli B."/>
            <person name="Daum C."/>
            <person name="Gordon S."/>
            <person name="Gould B."/>
            <person name="Lipzen A."/>
            <person name="MacQueen A."/>
            <person name="Palacio-Mejia J."/>
            <person name="Plott C."/>
            <person name="Shakirov E."/>
            <person name="Shu S."/>
            <person name="Yoshinaga Y."/>
            <person name="Zane M."/>
            <person name="Rokhsar D."/>
            <person name="Grimwood J."/>
            <person name="Schmutz J."/>
            <person name="Juenger T."/>
        </authorList>
    </citation>
    <scope>NUCLEOTIDE SEQUENCE [LARGE SCALE GENOMIC DNA]</scope>
    <source>
        <strain evidence="17">cv. HAL2</strain>
    </source>
</reference>
<dbReference type="Gene3D" id="3.30.70.1590">
    <property type="match status" value="1"/>
</dbReference>
<dbReference type="PANTHER" id="PTHR13140:SF737">
    <property type="entry name" value="MYOSIN FAMILY PROTEIN WITH DIL DOMAIN"/>
    <property type="match status" value="1"/>
</dbReference>
<dbReference type="InterPro" id="IPR000048">
    <property type="entry name" value="IQ_motif_EF-hand-BS"/>
</dbReference>
<keyword evidence="3 10" id="KW-0547">Nucleotide-binding</keyword>
<organism evidence="16 17">
    <name type="scientific">Panicum hallii var. hallii</name>
    <dbReference type="NCBI Taxonomy" id="1504633"/>
    <lineage>
        <taxon>Eukaryota</taxon>
        <taxon>Viridiplantae</taxon>
        <taxon>Streptophyta</taxon>
        <taxon>Embryophyta</taxon>
        <taxon>Tracheophyta</taxon>
        <taxon>Spermatophyta</taxon>
        <taxon>Magnoliopsida</taxon>
        <taxon>Liliopsida</taxon>
        <taxon>Poales</taxon>
        <taxon>Poaceae</taxon>
        <taxon>PACMAD clade</taxon>
        <taxon>Panicoideae</taxon>
        <taxon>Panicodae</taxon>
        <taxon>Paniceae</taxon>
        <taxon>Panicinae</taxon>
        <taxon>Panicum</taxon>
        <taxon>Panicum sect. Panicum</taxon>
    </lineage>
</organism>
<evidence type="ECO:0000259" key="15">
    <source>
        <dbReference type="PROSITE" id="PS51844"/>
    </source>
</evidence>
<keyword evidence="9 10" id="KW-0009">Actin-binding</keyword>
<feature type="compositionally biased region" description="Basic and acidic residues" evidence="12">
    <location>
        <begin position="1953"/>
        <end position="1965"/>
    </location>
</feature>
<evidence type="ECO:0000256" key="5">
    <source>
        <dbReference type="ARBA" id="ARBA00022860"/>
    </source>
</evidence>
<dbReference type="GO" id="GO:0030048">
    <property type="term" value="P:actin filament-based movement"/>
    <property type="evidence" value="ECO:0007669"/>
    <property type="project" value="UniProtKB-ARBA"/>
</dbReference>
<dbReference type="PROSITE" id="PS51456">
    <property type="entry name" value="MYOSIN_MOTOR"/>
    <property type="match status" value="1"/>
</dbReference>
<dbReference type="EMBL" id="CM009753">
    <property type="protein sequence ID" value="PUZ55083.1"/>
    <property type="molecule type" value="Genomic_DNA"/>
</dbReference>
<keyword evidence="5" id="KW-0112">Calmodulin-binding</keyword>
<dbReference type="SMART" id="SM00015">
    <property type="entry name" value="IQ"/>
    <property type="match status" value="5"/>
</dbReference>
<dbReference type="FunFam" id="1.10.10.820:FF:000001">
    <property type="entry name" value="Myosin heavy chain"/>
    <property type="match status" value="1"/>
</dbReference>
<dbReference type="GO" id="GO:0005516">
    <property type="term" value="F:calmodulin binding"/>
    <property type="evidence" value="ECO:0007669"/>
    <property type="project" value="UniProtKB-KW"/>
</dbReference>
<evidence type="ECO:0000256" key="7">
    <source>
        <dbReference type="ARBA" id="ARBA00023123"/>
    </source>
</evidence>
<dbReference type="InterPro" id="IPR037975">
    <property type="entry name" value="MyosinXI_CBD"/>
</dbReference>
<dbReference type="Gene3D" id="1.20.58.530">
    <property type="match status" value="1"/>
</dbReference>
<dbReference type="InterPro" id="IPR036018">
    <property type="entry name" value="MYSc_Myo11"/>
</dbReference>
<dbReference type="PROSITE" id="PS50096">
    <property type="entry name" value="IQ"/>
    <property type="match status" value="4"/>
</dbReference>
<dbReference type="PROSITE" id="PS51844">
    <property type="entry name" value="SH3_LIKE"/>
    <property type="match status" value="1"/>
</dbReference>
<dbReference type="FunFam" id="1.20.5.190:FF:000001">
    <property type="entry name" value="unconventional myosin-Va"/>
    <property type="match status" value="1"/>
</dbReference>
<dbReference type="Gene3D" id="1.20.5.190">
    <property type="match status" value="3"/>
</dbReference>
<dbReference type="Pfam" id="PF00063">
    <property type="entry name" value="Myosin_head"/>
    <property type="match status" value="1"/>
</dbReference>
<feature type="coiled-coil region" evidence="11">
    <location>
        <begin position="876"/>
        <end position="1123"/>
    </location>
</feature>
<dbReference type="InterPro" id="IPR027417">
    <property type="entry name" value="P-loop_NTPase"/>
</dbReference>
<dbReference type="Gene3D" id="1.20.120.720">
    <property type="entry name" value="Myosin VI head, motor domain, U50 subdomain"/>
    <property type="match status" value="1"/>
</dbReference>
<feature type="compositionally biased region" description="Polar residues" evidence="12">
    <location>
        <begin position="1891"/>
        <end position="1909"/>
    </location>
</feature>
<dbReference type="FunFam" id="1.20.58.530:FF:000002">
    <property type="entry name" value="Class V myosin"/>
    <property type="match status" value="1"/>
</dbReference>
<accession>A0A2T7DHN7</accession>
<dbReference type="Pfam" id="PF01843">
    <property type="entry name" value="DIL"/>
    <property type="match status" value="1"/>
</dbReference>
<evidence type="ECO:0000256" key="1">
    <source>
        <dbReference type="ARBA" id="ARBA00008049"/>
    </source>
</evidence>
<evidence type="ECO:0000256" key="10">
    <source>
        <dbReference type="PROSITE-ProRule" id="PRU00782"/>
    </source>
</evidence>
<dbReference type="CDD" id="cd01384">
    <property type="entry name" value="MYSc_Myo11"/>
    <property type="match status" value="1"/>
</dbReference>
<feature type="domain" description="Myosin N-terminal SH3-like" evidence="15">
    <location>
        <begin position="8"/>
        <end position="57"/>
    </location>
</feature>
<dbReference type="Gramene" id="PUZ55083">
    <property type="protein sequence ID" value="PUZ55083"/>
    <property type="gene ID" value="GQ55_5G183100"/>
</dbReference>
<dbReference type="CDD" id="cd15475">
    <property type="entry name" value="MyosinXI_CBD"/>
    <property type="match status" value="1"/>
</dbReference>
<keyword evidence="2" id="KW-0677">Repeat</keyword>
<comment type="similarity">
    <text evidence="1">Belongs to the TRAFAC class myosin-kinesin ATPase superfamily. Myosin family. Plant myosin class XI subfamily.</text>
</comment>
<name>A0A2T7DHN7_9POAL</name>
<feature type="domain" description="Myosin motor" evidence="14">
    <location>
        <begin position="62"/>
        <end position="731"/>
    </location>
</feature>
<dbReference type="PROSITE" id="PS51126">
    <property type="entry name" value="DILUTE"/>
    <property type="match status" value="1"/>
</dbReference>
<evidence type="ECO:0000256" key="6">
    <source>
        <dbReference type="ARBA" id="ARBA00023054"/>
    </source>
</evidence>